<dbReference type="EMBL" id="CM001402">
    <property type="protein sequence ID" value="EHO43055.1"/>
    <property type="molecule type" value="Genomic_DNA"/>
</dbReference>
<evidence type="ECO:0000256" key="7">
    <source>
        <dbReference type="ARBA" id="ARBA00023102"/>
    </source>
</evidence>
<feature type="binding site" evidence="10">
    <location>
        <position position="8"/>
    </location>
    <ligand>
        <name>Mg(2+)</name>
        <dbReference type="ChEBI" id="CHEBI:18420"/>
    </ligand>
</feature>
<dbReference type="GO" id="GO:0046872">
    <property type="term" value="F:metal ion binding"/>
    <property type="evidence" value="ECO:0007669"/>
    <property type="project" value="UniProtKB-KW"/>
</dbReference>
<dbReference type="GO" id="GO:0004401">
    <property type="term" value="F:histidinol-phosphatase activity"/>
    <property type="evidence" value="ECO:0007669"/>
    <property type="project" value="UniProtKB-UniRule"/>
</dbReference>
<proteinExistence type="inferred from homology"/>
<reference evidence="12 13" key="1">
    <citation type="submission" date="2011-09" db="EMBL/GenBank/DDBJ databases">
        <title>The permanent draft genome of Caldithrix abyssi DSM 13497.</title>
        <authorList>
            <consortium name="US DOE Joint Genome Institute (JGI-PGF)"/>
            <person name="Lucas S."/>
            <person name="Han J."/>
            <person name="Lapidus A."/>
            <person name="Bruce D."/>
            <person name="Goodwin L."/>
            <person name="Pitluck S."/>
            <person name="Peters L."/>
            <person name="Kyrpides N."/>
            <person name="Mavromatis K."/>
            <person name="Ivanova N."/>
            <person name="Mikhailova N."/>
            <person name="Chertkov O."/>
            <person name="Detter J.C."/>
            <person name="Tapia R."/>
            <person name="Han C."/>
            <person name="Land M."/>
            <person name="Hauser L."/>
            <person name="Markowitz V."/>
            <person name="Cheng J.-F."/>
            <person name="Hugenholtz P."/>
            <person name="Woyke T."/>
            <person name="Wu D."/>
            <person name="Spring S."/>
            <person name="Brambilla E."/>
            <person name="Klenk H.-P."/>
            <person name="Eisen J.A."/>
        </authorList>
    </citation>
    <scope>NUCLEOTIDE SEQUENCE [LARGE SCALE GENOMIC DNA]</scope>
    <source>
        <strain evidence="12 13">DSM 13497</strain>
    </source>
</reference>
<dbReference type="UniPathway" id="UPA00031">
    <property type="reaction ID" value="UER00011"/>
</dbReference>
<dbReference type="FunCoup" id="H1XWS9">
    <property type="interactions" value="366"/>
</dbReference>
<evidence type="ECO:0000313" key="14">
    <source>
        <dbReference type="Proteomes" id="UP000183868"/>
    </source>
</evidence>
<comment type="pathway">
    <text evidence="10">Amino-acid biosynthesis; L-histidine biosynthesis; L-histidine from 5-phospho-alpha-D-ribose 1-diphosphate: step 8/9.</text>
</comment>
<dbReference type="HOGENOM" id="CLU_044308_0_0_0"/>
<feature type="region of interest" description="Imidazoleglycerol-phosphate dehydratase" evidence="10">
    <location>
        <begin position="173"/>
        <end position="363"/>
    </location>
</feature>
<dbReference type="InterPro" id="IPR006549">
    <property type="entry name" value="HAD-SF_hydro_IIIA"/>
</dbReference>
<organism evidence="12 13">
    <name type="scientific">Caldithrix abyssi DSM 13497</name>
    <dbReference type="NCBI Taxonomy" id="880073"/>
    <lineage>
        <taxon>Bacteria</taxon>
        <taxon>Pseudomonadati</taxon>
        <taxon>Calditrichota</taxon>
        <taxon>Calditrichia</taxon>
        <taxon>Calditrichales</taxon>
        <taxon>Calditrichaceae</taxon>
        <taxon>Caldithrix</taxon>
    </lineage>
</organism>
<evidence type="ECO:0000256" key="2">
    <source>
        <dbReference type="ARBA" id="ARBA00022490"/>
    </source>
</evidence>
<dbReference type="Pfam" id="PF00475">
    <property type="entry name" value="IGPD"/>
    <property type="match status" value="1"/>
</dbReference>
<dbReference type="EC" id="4.2.1.19" evidence="10"/>
<dbReference type="PaxDb" id="880073-Calab_3456"/>
<keyword evidence="8 10" id="KW-0456">Lyase</keyword>
<dbReference type="Pfam" id="PF13242">
    <property type="entry name" value="Hydrolase_like"/>
    <property type="match status" value="1"/>
</dbReference>
<dbReference type="PROSITE" id="PS00954">
    <property type="entry name" value="IGP_DEHYDRATASE_1"/>
    <property type="match status" value="1"/>
</dbReference>
<keyword evidence="5 10" id="KW-0378">Hydrolase</keyword>
<dbReference type="NCBIfam" id="TIGR01656">
    <property type="entry name" value="Histidinol-ppas"/>
    <property type="match status" value="1"/>
</dbReference>
<comment type="similarity">
    <text evidence="10">In the C-terminal section; belongs to the imidazoleglycerol-phosphate dehydratase family.</text>
</comment>
<dbReference type="AlphaFoldDB" id="H1XWS9"/>
<comment type="pathway">
    <text evidence="1 10">Amino-acid biosynthesis; L-histidine biosynthesis; L-histidine from 5-phospho-alpha-D-ribose 1-diphosphate: step 6/9.</text>
</comment>
<keyword evidence="6 10" id="KW-0460">Magnesium</keyword>
<evidence type="ECO:0000256" key="9">
    <source>
        <dbReference type="ARBA" id="ARBA00023268"/>
    </source>
</evidence>
<dbReference type="HAMAP" id="MF_00076">
    <property type="entry name" value="HisB"/>
    <property type="match status" value="1"/>
</dbReference>
<protein>
    <recommendedName>
        <fullName evidence="10">Histidine biosynthesis bifunctional protein HisB</fullName>
    </recommendedName>
    <domain>
        <recommendedName>
            <fullName evidence="10">Histidinol-phosphatase</fullName>
            <ecNumber evidence="10">3.1.3.15</ecNumber>
        </recommendedName>
    </domain>
    <domain>
        <recommendedName>
            <fullName evidence="10">Imidazoleglycerol-phosphate dehydratase</fullName>
            <shortName evidence="10">IGPD</shortName>
            <ecNumber evidence="10">4.2.1.19</ecNumber>
        </recommendedName>
    </domain>
</protein>
<dbReference type="Proteomes" id="UP000183868">
    <property type="component" value="Chromosome"/>
</dbReference>
<dbReference type="InterPro" id="IPR038494">
    <property type="entry name" value="IGPD_sf"/>
</dbReference>
<dbReference type="InterPro" id="IPR020568">
    <property type="entry name" value="Ribosomal_Su5_D2-typ_SF"/>
</dbReference>
<dbReference type="NCBIfam" id="NF002111">
    <property type="entry name" value="PRK00951.2-1"/>
    <property type="match status" value="1"/>
</dbReference>
<evidence type="ECO:0000313" key="11">
    <source>
        <dbReference type="EMBL" id="APF19128.1"/>
    </source>
</evidence>
<dbReference type="FunFam" id="3.30.230.40:FF:000001">
    <property type="entry name" value="Imidazoleglycerol-phosphate dehydratase HisB"/>
    <property type="match status" value="1"/>
</dbReference>
<evidence type="ECO:0000313" key="12">
    <source>
        <dbReference type="EMBL" id="EHO43055.1"/>
    </source>
</evidence>
<name>H1XWS9_CALAY</name>
<comment type="cofactor">
    <cofactor evidence="10">
        <name>Mg(2+)</name>
        <dbReference type="ChEBI" id="CHEBI:18420"/>
    </cofactor>
</comment>
<dbReference type="InterPro" id="IPR000807">
    <property type="entry name" value="ImidazoleglycerolP_deHydtase"/>
</dbReference>
<feature type="binding site" evidence="10">
    <location>
        <position position="10"/>
    </location>
    <ligand>
        <name>Mg(2+)</name>
        <dbReference type="ChEBI" id="CHEBI:18420"/>
    </ligand>
</feature>
<evidence type="ECO:0000256" key="1">
    <source>
        <dbReference type="ARBA" id="ARBA00005047"/>
    </source>
</evidence>
<evidence type="ECO:0000256" key="8">
    <source>
        <dbReference type="ARBA" id="ARBA00023239"/>
    </source>
</evidence>
<dbReference type="STRING" id="880073.Cabys_2379"/>
<accession>H1XWS9</accession>
<evidence type="ECO:0000256" key="10">
    <source>
        <dbReference type="HAMAP-Rule" id="MF_01022"/>
    </source>
</evidence>
<evidence type="ECO:0000256" key="4">
    <source>
        <dbReference type="ARBA" id="ARBA00022723"/>
    </source>
</evidence>
<dbReference type="Gene3D" id="3.40.50.1000">
    <property type="entry name" value="HAD superfamily/HAD-like"/>
    <property type="match status" value="1"/>
</dbReference>
<dbReference type="PANTHER" id="PTHR23133">
    <property type="entry name" value="IMIDAZOLEGLYCEROL-PHOSPHATE DEHYDRATASE HIS7"/>
    <property type="match status" value="1"/>
</dbReference>
<evidence type="ECO:0000313" key="13">
    <source>
        <dbReference type="Proteomes" id="UP000004671"/>
    </source>
</evidence>
<keyword evidence="3 10" id="KW-0028">Amino-acid biosynthesis</keyword>
<dbReference type="Proteomes" id="UP000004671">
    <property type="component" value="Chromosome"/>
</dbReference>
<dbReference type="NCBIfam" id="NF002114">
    <property type="entry name" value="PRK00951.2-4"/>
    <property type="match status" value="1"/>
</dbReference>
<reference evidence="11 14" key="2">
    <citation type="submission" date="2016-11" db="EMBL/GenBank/DDBJ databases">
        <title>Genomic analysis of Caldithrix abyssi and proposal of a novel bacterial phylum Caldithrichaeota.</title>
        <authorList>
            <person name="Kublanov I."/>
            <person name="Sigalova O."/>
            <person name="Gavrilov S."/>
            <person name="Lebedinsky A."/>
            <person name="Ivanova N."/>
            <person name="Daum C."/>
            <person name="Reddy T."/>
            <person name="Klenk H.P."/>
            <person name="Goker M."/>
            <person name="Reva O."/>
            <person name="Miroshnichenko M."/>
            <person name="Kyprides N."/>
            <person name="Woyke T."/>
            <person name="Gelfand M."/>
        </authorList>
    </citation>
    <scope>NUCLEOTIDE SEQUENCE [LARGE SCALE GENOMIC DNA]</scope>
    <source>
        <strain evidence="11 14">LF13</strain>
    </source>
</reference>
<keyword evidence="9 10" id="KW-0511">Multifunctional enzyme</keyword>
<dbReference type="eggNOG" id="COG0241">
    <property type="taxonomic scope" value="Bacteria"/>
</dbReference>
<dbReference type="GO" id="GO:0004424">
    <property type="term" value="F:imidazoleglycerol-phosphate dehydratase activity"/>
    <property type="evidence" value="ECO:0007669"/>
    <property type="project" value="UniProtKB-UniRule"/>
</dbReference>
<dbReference type="FunFam" id="3.30.230.40:FF:000003">
    <property type="entry name" value="Imidazoleglycerol-phosphate dehydratase HisB"/>
    <property type="match status" value="1"/>
</dbReference>
<dbReference type="GO" id="GO:0005737">
    <property type="term" value="C:cytoplasm"/>
    <property type="evidence" value="ECO:0007669"/>
    <property type="project" value="UniProtKB-SubCell"/>
</dbReference>
<dbReference type="InterPro" id="IPR005954">
    <property type="entry name" value="HisB_N"/>
</dbReference>
<dbReference type="EMBL" id="CP018099">
    <property type="protein sequence ID" value="APF19128.1"/>
    <property type="molecule type" value="Genomic_DNA"/>
</dbReference>
<dbReference type="InParanoid" id="H1XWS9"/>
<dbReference type="NCBIfam" id="TIGR01261">
    <property type="entry name" value="hisB_Nterm"/>
    <property type="match status" value="1"/>
</dbReference>
<dbReference type="eggNOG" id="COG0131">
    <property type="taxonomic scope" value="Bacteria"/>
</dbReference>
<dbReference type="NCBIfam" id="TIGR01662">
    <property type="entry name" value="HAD-SF-IIIA"/>
    <property type="match status" value="1"/>
</dbReference>
<feature type="binding site" evidence="10">
    <location>
        <position position="128"/>
    </location>
    <ligand>
        <name>Mg(2+)</name>
        <dbReference type="ChEBI" id="CHEBI:18420"/>
    </ligand>
</feature>
<dbReference type="CDD" id="cd07914">
    <property type="entry name" value="IGPD"/>
    <property type="match status" value="1"/>
</dbReference>
<evidence type="ECO:0000256" key="5">
    <source>
        <dbReference type="ARBA" id="ARBA00022801"/>
    </source>
</evidence>
<dbReference type="KEGG" id="caby:Cabys_2379"/>
<dbReference type="GO" id="GO:0000105">
    <property type="term" value="P:L-histidine biosynthetic process"/>
    <property type="evidence" value="ECO:0007669"/>
    <property type="project" value="UniProtKB-UniRule"/>
</dbReference>
<comment type="subcellular location">
    <subcellularLocation>
        <location evidence="10">Cytoplasm</location>
    </subcellularLocation>
</comment>
<dbReference type="RefSeq" id="WP_006930517.1">
    <property type="nucleotide sequence ID" value="NZ_CM001402.1"/>
</dbReference>
<sequence>MKRVLFIDRDGTIIKEPEDEQIDSFEKLDFLPNVISSLKKIARELDFELVMVTNQDGLGTQSFPEETFWPVHHLMLRVLASEGIEFKDILIDRTFPQDNAPTRKPGTAMLTHYMQGDYDLANSFVIGDRESDVRLAKNLGARAIFLSEESNPDADLCTTDWREVYRFLKLKRRVVAVERKTRETQIELRLNLDGNGMFALQSGIGFFDHMLELFAKNAGFDLSGTLQGDLHVDEHHLVEDTALVLGEAVRKGLGDMRGVQRYGFVLPMDESLARVAIDFCGRSTLVWKAKFRREKIGDMPTELFEHFFKSFAESAKCALHIKVKGENEHHKIEAVFKAFGRALKQAVKRDAERMEIPSTKGVL</sequence>
<dbReference type="SUPFAM" id="SSF56784">
    <property type="entry name" value="HAD-like"/>
    <property type="match status" value="1"/>
</dbReference>
<keyword evidence="7 10" id="KW-0368">Histidine biosynthesis</keyword>
<dbReference type="InterPro" id="IPR006543">
    <property type="entry name" value="Histidinol-phos"/>
</dbReference>
<dbReference type="EC" id="3.1.3.15" evidence="10"/>
<keyword evidence="13" id="KW-1185">Reference proteome</keyword>
<dbReference type="Gene3D" id="3.30.230.40">
    <property type="entry name" value="Imidazole glycerol phosphate dehydratase, domain 1"/>
    <property type="match status" value="2"/>
</dbReference>
<feature type="active site" description="Nucleophile" evidence="10">
    <location>
        <position position="8"/>
    </location>
</feature>
<keyword evidence="2 10" id="KW-0963">Cytoplasm</keyword>
<dbReference type="InterPro" id="IPR036412">
    <property type="entry name" value="HAD-like_sf"/>
</dbReference>
<gene>
    <name evidence="10" type="primary">hisB</name>
    <name evidence="11" type="ORF">Cabys_2379</name>
    <name evidence="12" type="ORF">Calab_3456</name>
</gene>
<evidence type="ECO:0000256" key="6">
    <source>
        <dbReference type="ARBA" id="ARBA00022842"/>
    </source>
</evidence>
<dbReference type="PANTHER" id="PTHR23133:SF2">
    <property type="entry name" value="IMIDAZOLEGLYCEROL-PHOSPHATE DEHYDRATASE"/>
    <property type="match status" value="1"/>
</dbReference>
<dbReference type="PROSITE" id="PS00955">
    <property type="entry name" value="IGP_DEHYDRATASE_2"/>
    <property type="match status" value="1"/>
</dbReference>
<dbReference type="InterPro" id="IPR020566">
    <property type="entry name" value="His_synth_bifunc_HisB"/>
</dbReference>
<comment type="similarity">
    <text evidence="10">In the N-terminal section; belongs to the histidinol-phosphatase family.</text>
</comment>
<comment type="catalytic activity">
    <reaction evidence="10">
        <text>D-erythro-1-(imidazol-4-yl)glycerol 3-phosphate = 3-(imidazol-4-yl)-2-oxopropyl phosphate + H2O</text>
        <dbReference type="Rhea" id="RHEA:11040"/>
        <dbReference type="ChEBI" id="CHEBI:15377"/>
        <dbReference type="ChEBI" id="CHEBI:57766"/>
        <dbReference type="ChEBI" id="CHEBI:58278"/>
        <dbReference type="EC" id="4.2.1.19"/>
    </reaction>
</comment>
<dbReference type="OrthoDB" id="9790411at2"/>
<feature type="region of interest" description="Histidinol-phosphatase" evidence="10">
    <location>
        <begin position="1"/>
        <end position="172"/>
    </location>
</feature>
<keyword evidence="4 10" id="KW-0479">Metal-binding</keyword>
<feature type="active site" description="Proton donor" evidence="10">
    <location>
        <position position="10"/>
    </location>
</feature>
<dbReference type="InterPro" id="IPR020565">
    <property type="entry name" value="ImidazoleglycerP_deHydtase_CS"/>
</dbReference>
<comment type="catalytic activity">
    <reaction evidence="10">
        <text>L-histidinol phosphate + H2O = L-histidinol + phosphate</text>
        <dbReference type="Rhea" id="RHEA:14465"/>
        <dbReference type="ChEBI" id="CHEBI:15377"/>
        <dbReference type="ChEBI" id="CHEBI:43474"/>
        <dbReference type="ChEBI" id="CHEBI:57699"/>
        <dbReference type="ChEBI" id="CHEBI:57980"/>
        <dbReference type="EC" id="3.1.3.15"/>
    </reaction>
</comment>
<dbReference type="SUPFAM" id="SSF54211">
    <property type="entry name" value="Ribosomal protein S5 domain 2-like"/>
    <property type="match status" value="2"/>
</dbReference>
<dbReference type="HAMAP" id="MF_01022">
    <property type="entry name" value="Bifunc_HisB"/>
    <property type="match status" value="1"/>
</dbReference>
<dbReference type="NCBIfam" id="NF003937">
    <property type="entry name" value="PRK05446.1"/>
    <property type="match status" value="1"/>
</dbReference>
<dbReference type="InterPro" id="IPR023214">
    <property type="entry name" value="HAD_sf"/>
</dbReference>
<evidence type="ECO:0000256" key="3">
    <source>
        <dbReference type="ARBA" id="ARBA00022605"/>
    </source>
</evidence>
<comment type="caution">
    <text evidence="10">Lacks conserved residue(s) required for the propagation of feature annotation.</text>
</comment>